<gene>
    <name evidence="1" type="ORF">DJ78_02070</name>
</gene>
<dbReference type="OrthoDB" id="326654at2157"/>
<dbReference type="AlphaFoldDB" id="A0A256JV68"/>
<comment type="caution">
    <text evidence="1">The sequence shown here is derived from an EMBL/GenBank/DDBJ whole genome shotgun (WGS) entry which is preliminary data.</text>
</comment>
<reference evidence="1 2" key="1">
    <citation type="journal article" date="2014" name="Front. Microbiol.">
        <title>Population and genomic analysis of the genus Halorubrum.</title>
        <authorList>
            <person name="Fullmer M.S."/>
            <person name="Soucy S.M."/>
            <person name="Swithers K.S."/>
            <person name="Makkay A.M."/>
            <person name="Wheeler R."/>
            <person name="Ventosa A."/>
            <person name="Gogarten J.P."/>
            <person name="Papke R.T."/>
        </authorList>
    </citation>
    <scope>NUCLEOTIDE SEQUENCE [LARGE SCALE GENOMIC DNA]</scope>
    <source>
        <strain evidence="1 2">G37</strain>
    </source>
</reference>
<dbReference type="Proteomes" id="UP000216758">
    <property type="component" value="Unassembled WGS sequence"/>
</dbReference>
<proteinExistence type="predicted"/>
<dbReference type="RefSeq" id="WP_094582484.1">
    <property type="nucleotide sequence ID" value="NZ_NHPB01000010.1"/>
</dbReference>
<accession>A0A256JV68</accession>
<sequence>MSATGYGRVTFDFAGRKLEGTATDFEPAGDVSGPDGFLTVDVDGLEYRVAESEAERLDR</sequence>
<dbReference type="EMBL" id="NHPB01000010">
    <property type="protein sequence ID" value="OYR72725.1"/>
    <property type="molecule type" value="Genomic_DNA"/>
</dbReference>
<evidence type="ECO:0000313" key="2">
    <source>
        <dbReference type="Proteomes" id="UP000216758"/>
    </source>
</evidence>
<protein>
    <submittedName>
        <fullName evidence="1">Uncharacterized protein</fullName>
    </submittedName>
</protein>
<evidence type="ECO:0000313" key="1">
    <source>
        <dbReference type="EMBL" id="OYR72725.1"/>
    </source>
</evidence>
<name>A0A256JV68_HALEZ</name>
<organism evidence="1 2">
    <name type="scientific">Halorubrum ezzemoulense</name>
    <name type="common">Halorubrum chaoviator</name>
    <dbReference type="NCBI Taxonomy" id="337243"/>
    <lineage>
        <taxon>Archaea</taxon>
        <taxon>Methanobacteriati</taxon>
        <taxon>Methanobacteriota</taxon>
        <taxon>Stenosarchaea group</taxon>
        <taxon>Halobacteria</taxon>
        <taxon>Halobacteriales</taxon>
        <taxon>Haloferacaceae</taxon>
        <taxon>Halorubrum</taxon>
    </lineage>
</organism>